<sequence length="642" mass="70676">MTQARRNHSPVRYAPFFLAGAALFCTRPVLAQAAAGAATSNASPLVVAKTDPPARVVPALNLNVDTTNPVSSSVAPEDALVTDQAQTDAAKPASADPQADDLAALKKRIEVLEADLKTRSVVAPGDEDPNKYKEPIAPFSDVDWTWLMGVSRNHDEPLSTKHFVPEIRADINYNLDFNHPVDDTISGSSEIFRAQEVQIEQLGIGGDFYLSNVHARFMTQFGEYSVTTPRNDGSQGRGQWNLANAYRYLSEAYGGYHINHLHGVNVDAGIFMSYVGLFGYYNFDNWAYQPSFVSSNTPWFFNGVRFQFFPTPHLKIEPWFTNGWQAYGRFNSKPGLGGQIKYNPTPKINIISNNYGYGEDDLGVANRARIHTDNSFEYKYFEHPHNFINRVATSLTGDAGCEFGAGYPQVVNPGTGYVQQLSQTGVSCHGNKTQVINGVKTTNVKQSFIGFMSYTRMWFDHDRQGLTIGGGMINNPGRYLVLTPVINGATALTEAPYFPQTPGDKFRAADFTVTYDYMPRQYLTYRVEYGYRHADQPYWTGRKGMTPPGGSQGSSVGSAADYICSNGQTSFDSGYGLGVNGTTGASNTSLDQNYMKSYCANPINIPSSTLAVSTTGSSGFTLWQPDLRKDEQKLTFALMVKF</sequence>
<reference evidence="2 3" key="1">
    <citation type="submission" date="2017-06" db="EMBL/GenBank/DDBJ databases">
        <authorList>
            <person name="Kim H.J."/>
            <person name="Triplett B.A."/>
        </authorList>
    </citation>
    <scope>NUCLEOTIDE SEQUENCE [LARGE SCALE GENOMIC DNA]</scope>
    <source>
        <strain evidence="2 3">DSM 18704</strain>
    </source>
</reference>
<keyword evidence="3" id="KW-1185">Reference proteome</keyword>
<dbReference type="AlphaFoldDB" id="A0A239EEG5"/>
<dbReference type="EMBL" id="FZOU01000001">
    <property type="protein sequence ID" value="SNS43007.1"/>
    <property type="molecule type" value="Genomic_DNA"/>
</dbReference>
<dbReference type="InterPro" id="IPR011486">
    <property type="entry name" value="BBP2"/>
</dbReference>
<feature type="signal peptide" evidence="1">
    <location>
        <begin position="1"/>
        <end position="33"/>
    </location>
</feature>
<dbReference type="RefSeq" id="WP_245817804.1">
    <property type="nucleotide sequence ID" value="NZ_FZOU01000001.1"/>
</dbReference>
<keyword evidence="1" id="KW-0732">Signal</keyword>
<name>A0A239EEG5_9BACT</name>
<feature type="chain" id="PRO_5012557146" evidence="1">
    <location>
        <begin position="34"/>
        <end position="642"/>
    </location>
</feature>
<accession>A0A239EEG5</accession>
<dbReference type="Proteomes" id="UP000198356">
    <property type="component" value="Unassembled WGS sequence"/>
</dbReference>
<proteinExistence type="predicted"/>
<gene>
    <name evidence="2" type="ORF">SAMN05421770_101933</name>
</gene>
<evidence type="ECO:0000256" key="1">
    <source>
        <dbReference type="SAM" id="SignalP"/>
    </source>
</evidence>
<organism evidence="2 3">
    <name type="scientific">Granulicella rosea</name>
    <dbReference type="NCBI Taxonomy" id="474952"/>
    <lineage>
        <taxon>Bacteria</taxon>
        <taxon>Pseudomonadati</taxon>
        <taxon>Acidobacteriota</taxon>
        <taxon>Terriglobia</taxon>
        <taxon>Terriglobales</taxon>
        <taxon>Acidobacteriaceae</taxon>
        <taxon>Granulicella</taxon>
    </lineage>
</organism>
<dbReference type="Pfam" id="PF07642">
    <property type="entry name" value="BBP2"/>
    <property type="match status" value="1"/>
</dbReference>
<evidence type="ECO:0000313" key="3">
    <source>
        <dbReference type="Proteomes" id="UP000198356"/>
    </source>
</evidence>
<evidence type="ECO:0000313" key="2">
    <source>
        <dbReference type="EMBL" id="SNS43007.1"/>
    </source>
</evidence>
<protein>
    <submittedName>
        <fullName evidence="2">Putative beta-barrel porin-2, OmpL-like. bbp2</fullName>
    </submittedName>
</protein>